<dbReference type="InParanoid" id="D8Q523"/>
<dbReference type="Proteomes" id="UP000007431">
    <property type="component" value="Unassembled WGS sequence"/>
</dbReference>
<evidence type="ECO:0000259" key="8">
    <source>
        <dbReference type="PROSITE" id="PS50879"/>
    </source>
</evidence>
<gene>
    <name evidence="9" type="ORF">SCHCODRAFT_109076</name>
</gene>
<dbReference type="InterPro" id="IPR002156">
    <property type="entry name" value="RNaseH_domain"/>
</dbReference>
<keyword evidence="4" id="KW-0540">Nuclease</keyword>
<feature type="non-terminal residue" evidence="9">
    <location>
        <position position="265"/>
    </location>
</feature>
<reference evidence="9 10" key="1">
    <citation type="journal article" date="2010" name="Nat. Biotechnol.">
        <title>Genome sequence of the model mushroom Schizophyllum commune.</title>
        <authorList>
            <person name="Ohm R.A."/>
            <person name="de Jong J.F."/>
            <person name="Lugones L.G."/>
            <person name="Aerts A."/>
            <person name="Kothe E."/>
            <person name="Stajich J.E."/>
            <person name="de Vries R.P."/>
            <person name="Record E."/>
            <person name="Levasseur A."/>
            <person name="Baker S.E."/>
            <person name="Bartholomew K.A."/>
            <person name="Coutinho P.M."/>
            <person name="Erdmann S."/>
            <person name="Fowler T.J."/>
            <person name="Gathman A.C."/>
            <person name="Lombard V."/>
            <person name="Henrissat B."/>
            <person name="Knabe N."/>
            <person name="Kuees U."/>
            <person name="Lilly W.W."/>
            <person name="Lindquist E."/>
            <person name="Lucas S."/>
            <person name="Magnuson J.K."/>
            <person name="Piumi F."/>
            <person name="Raudaskoski M."/>
            <person name="Salamov A."/>
            <person name="Schmutz J."/>
            <person name="Schwarze F.W.M.R."/>
            <person name="vanKuyk P.A."/>
            <person name="Horton J.S."/>
            <person name="Grigoriev I.V."/>
            <person name="Woesten H.A.B."/>
        </authorList>
    </citation>
    <scope>NUCLEOTIDE SEQUENCE [LARGE SCALE GENOMIC DNA]</scope>
    <source>
        <strain evidence="10">H4-8 / FGSC 9210</strain>
    </source>
</reference>
<dbReference type="CDD" id="cd13934">
    <property type="entry name" value="RNase_H_Dikarya_like"/>
    <property type="match status" value="1"/>
</dbReference>
<keyword evidence="10" id="KW-1185">Reference proteome</keyword>
<dbReference type="RefSeq" id="XP_003032236.1">
    <property type="nucleotide sequence ID" value="XM_003032190.1"/>
</dbReference>
<dbReference type="Gene3D" id="3.30.420.10">
    <property type="entry name" value="Ribonuclease H-like superfamily/Ribonuclease H"/>
    <property type="match status" value="1"/>
</dbReference>
<organism evidence="10">
    <name type="scientific">Schizophyllum commune (strain H4-8 / FGSC 9210)</name>
    <name type="common">Split gill fungus</name>
    <dbReference type="NCBI Taxonomy" id="578458"/>
    <lineage>
        <taxon>Eukaryota</taxon>
        <taxon>Fungi</taxon>
        <taxon>Dikarya</taxon>
        <taxon>Basidiomycota</taxon>
        <taxon>Agaricomycotina</taxon>
        <taxon>Agaricomycetes</taxon>
        <taxon>Agaricomycetidae</taxon>
        <taxon>Agaricales</taxon>
        <taxon>Schizophyllaceae</taxon>
        <taxon>Schizophyllum</taxon>
    </lineage>
</organism>
<evidence type="ECO:0000256" key="6">
    <source>
        <dbReference type="ARBA" id="ARBA00022759"/>
    </source>
</evidence>
<dbReference type="GeneID" id="9589803"/>
<dbReference type="SUPFAM" id="SSF53098">
    <property type="entry name" value="Ribonuclease H-like"/>
    <property type="match status" value="1"/>
</dbReference>
<dbReference type="GO" id="GO:0004523">
    <property type="term" value="F:RNA-DNA hybrid ribonuclease activity"/>
    <property type="evidence" value="ECO:0007669"/>
    <property type="project" value="UniProtKB-EC"/>
</dbReference>
<dbReference type="InterPro" id="IPR036397">
    <property type="entry name" value="RNaseH_sf"/>
</dbReference>
<sequence length="265" mass="29115">MYSIVHSSASEGVNARAGDNYGAYYDPCSSPYRSEGVVGRKMIFCEALTTHYALEDLIQVCEGCLQYSARCCTHNHEDRACHHYRLIFTDGACSGNGWEGSAAGDFILQMMSSIGVVLGQRGPGIDSFSLAITEAMDPGQRRTSQRAELLAAIEGVRRSAVGDVHPFYGNAPQARIIVSDSEYVVRGMTEWLPQWKRNGFRTAIGGTPANLDLFLLLDRKIEQSEAGNNFKFGFWHVPRHLNHEADRLAKAGAAAAREMMARGFA</sequence>
<keyword evidence="7" id="KW-0378">Hydrolase</keyword>
<proteinExistence type="inferred from homology"/>
<dbReference type="PROSITE" id="PS50879">
    <property type="entry name" value="RNASE_H_1"/>
    <property type="match status" value="1"/>
</dbReference>
<dbReference type="PANTHER" id="PTHR10642:SF26">
    <property type="entry name" value="RIBONUCLEASE H1"/>
    <property type="match status" value="1"/>
</dbReference>
<dbReference type="EC" id="3.1.26.4" evidence="3"/>
<dbReference type="HOGENOM" id="CLU_030894_4_0_1"/>
<dbReference type="KEGG" id="scm:SCHCO_02578563"/>
<comment type="catalytic activity">
    <reaction evidence="1">
        <text>Endonucleolytic cleavage to 5'-phosphomonoester.</text>
        <dbReference type="EC" id="3.1.26.4"/>
    </reaction>
</comment>
<dbReference type="AlphaFoldDB" id="D8Q523"/>
<evidence type="ECO:0000313" key="10">
    <source>
        <dbReference type="Proteomes" id="UP000007431"/>
    </source>
</evidence>
<dbReference type="STRING" id="578458.D8Q523"/>
<dbReference type="EMBL" id="GL377306">
    <property type="protein sequence ID" value="EFI97333.1"/>
    <property type="molecule type" value="Genomic_DNA"/>
</dbReference>
<dbReference type="GO" id="GO:0046872">
    <property type="term" value="F:metal ion binding"/>
    <property type="evidence" value="ECO:0007669"/>
    <property type="project" value="UniProtKB-KW"/>
</dbReference>
<dbReference type="OrthoDB" id="407198at2759"/>
<evidence type="ECO:0000256" key="3">
    <source>
        <dbReference type="ARBA" id="ARBA00012180"/>
    </source>
</evidence>
<dbReference type="OMA" id="CMDNGRP"/>
<protein>
    <recommendedName>
        <fullName evidence="3">ribonuclease H</fullName>
        <ecNumber evidence="3">3.1.26.4</ecNumber>
    </recommendedName>
</protein>
<dbReference type="GO" id="GO:0003676">
    <property type="term" value="F:nucleic acid binding"/>
    <property type="evidence" value="ECO:0007669"/>
    <property type="project" value="InterPro"/>
</dbReference>
<feature type="domain" description="RNase H type-1" evidence="8">
    <location>
        <begin position="81"/>
        <end position="258"/>
    </location>
</feature>
<evidence type="ECO:0000256" key="5">
    <source>
        <dbReference type="ARBA" id="ARBA00022723"/>
    </source>
</evidence>
<evidence type="ECO:0000313" key="9">
    <source>
        <dbReference type="EMBL" id="EFI97333.1"/>
    </source>
</evidence>
<dbReference type="InterPro" id="IPR050092">
    <property type="entry name" value="RNase_H"/>
</dbReference>
<evidence type="ECO:0000256" key="7">
    <source>
        <dbReference type="ARBA" id="ARBA00022801"/>
    </source>
</evidence>
<keyword evidence="5" id="KW-0479">Metal-binding</keyword>
<dbReference type="Pfam" id="PF00075">
    <property type="entry name" value="RNase_H"/>
    <property type="match status" value="1"/>
</dbReference>
<evidence type="ECO:0000256" key="2">
    <source>
        <dbReference type="ARBA" id="ARBA00005300"/>
    </source>
</evidence>
<evidence type="ECO:0000256" key="4">
    <source>
        <dbReference type="ARBA" id="ARBA00022722"/>
    </source>
</evidence>
<dbReference type="InterPro" id="IPR012337">
    <property type="entry name" value="RNaseH-like_sf"/>
</dbReference>
<keyword evidence="6" id="KW-0255">Endonuclease</keyword>
<evidence type="ECO:0000256" key="1">
    <source>
        <dbReference type="ARBA" id="ARBA00000077"/>
    </source>
</evidence>
<dbReference type="GO" id="GO:0043137">
    <property type="term" value="P:DNA replication, removal of RNA primer"/>
    <property type="evidence" value="ECO:0007669"/>
    <property type="project" value="TreeGrafter"/>
</dbReference>
<accession>D8Q523</accession>
<comment type="similarity">
    <text evidence="2">Belongs to the RNase H family.</text>
</comment>
<name>D8Q523_SCHCM</name>
<dbReference type="eggNOG" id="KOG3752">
    <property type="taxonomic scope" value="Eukaryota"/>
</dbReference>
<dbReference type="PANTHER" id="PTHR10642">
    <property type="entry name" value="RIBONUCLEASE H1"/>
    <property type="match status" value="1"/>
</dbReference>
<dbReference type="VEuPathDB" id="FungiDB:SCHCODRAFT_02578563"/>